<name>A0AAD0KUM8_MYCLR</name>
<organism evidence="1 2">
    <name type="scientific">Mycobacterium leprae</name>
    <dbReference type="NCBI Taxonomy" id="1769"/>
    <lineage>
        <taxon>Bacteria</taxon>
        <taxon>Bacillati</taxon>
        <taxon>Actinomycetota</taxon>
        <taxon>Actinomycetes</taxon>
        <taxon>Mycobacteriales</taxon>
        <taxon>Mycobacteriaceae</taxon>
        <taxon>Mycobacterium</taxon>
    </lineage>
</organism>
<sequence>MSATDPFCEIESSLLWHLATAHNDVAARLIDQAYGLAATQPAVPTGPWAVTACDSAYKVTTVGHEIRLPFHKPVDDMTGLNQAIRVLLGCPSHNGLQSQQ</sequence>
<dbReference type="Proteomes" id="UP000249682">
    <property type="component" value="Chromosome"/>
</dbReference>
<dbReference type="InterPro" id="IPR037119">
    <property type="entry name" value="Haem_oxidase_HugZ-like_sf"/>
</dbReference>
<dbReference type="Gene3D" id="3.20.180.10">
    <property type="entry name" value="PNP-oxidase-like"/>
    <property type="match status" value="1"/>
</dbReference>
<reference evidence="1 2" key="1">
    <citation type="submission" date="2018-05" db="EMBL/GenBank/DDBJ databases">
        <title>Evolution of small genomes with special reference to Mycobacterium leprae.</title>
        <authorList>
            <person name="Mohanty P.S."/>
            <person name="Bansal A.K."/>
            <person name="Gupta U.D."/>
            <person name="Naaz F."/>
            <person name="Dwivedi V.D."/>
            <person name="Singh H."/>
            <person name="Gupta G."/>
            <person name="Sharma S."/>
            <person name="Arora M."/>
        </authorList>
    </citation>
    <scope>NUCLEOTIDE SEQUENCE [LARGE SCALE GENOMIC DNA]</scope>
    <source>
        <strain evidence="1 2">MRHRU-235-G</strain>
    </source>
</reference>
<dbReference type="SUPFAM" id="SSF50475">
    <property type="entry name" value="FMN-binding split barrel"/>
    <property type="match status" value="1"/>
</dbReference>
<accession>A0AAD0KUM8</accession>
<proteinExistence type="predicted"/>
<dbReference type="EMBL" id="CP029543">
    <property type="protein sequence ID" value="AWV47081.1"/>
    <property type="molecule type" value="Genomic_DNA"/>
</dbReference>
<dbReference type="AlphaFoldDB" id="A0AAD0KUM8"/>
<protein>
    <recommendedName>
        <fullName evidence="3">DUF2470 domain-containing protein</fullName>
    </recommendedName>
</protein>
<evidence type="ECO:0000313" key="2">
    <source>
        <dbReference type="Proteomes" id="UP000249682"/>
    </source>
</evidence>
<evidence type="ECO:0000313" key="1">
    <source>
        <dbReference type="EMBL" id="AWV47081.1"/>
    </source>
</evidence>
<evidence type="ECO:0008006" key="3">
    <source>
        <dbReference type="Google" id="ProtNLM"/>
    </source>
</evidence>
<gene>
    <name evidence="1" type="ORF">DIJ64_00400</name>
</gene>